<reference evidence="1" key="1">
    <citation type="submission" date="2024-07" db="EMBL/GenBank/DDBJ databases">
        <title>Genome sequencing of plant associated microbes to promote plant fitness in Sorghum bicolor and Oryza sativa.</title>
        <authorList>
            <person name="Coleman-Derr D."/>
        </authorList>
    </citation>
    <scope>NUCLEOTIDE SEQUENCE</scope>
    <source>
        <strain evidence="1">SAI-173</strain>
    </source>
</reference>
<name>A0ACC6UEQ0_STRAO</name>
<dbReference type="Proteomes" id="UP001565447">
    <property type="component" value="Unassembled WGS sequence"/>
</dbReference>
<protein>
    <submittedName>
        <fullName evidence="1">Alkylation response protein AidB-like acyl-CoA dehydrogenase</fullName>
    </submittedName>
</protein>
<proteinExistence type="predicted"/>
<organism evidence="1 2">
    <name type="scientific">Streptomyces albogriseolus</name>
    <dbReference type="NCBI Taxonomy" id="1887"/>
    <lineage>
        <taxon>Bacteria</taxon>
        <taxon>Bacillati</taxon>
        <taxon>Actinomycetota</taxon>
        <taxon>Actinomycetes</taxon>
        <taxon>Kitasatosporales</taxon>
        <taxon>Streptomycetaceae</taxon>
        <taxon>Streptomyces</taxon>
        <taxon>Streptomyces albogriseolus group</taxon>
    </lineage>
</organism>
<accession>A0ACC6UEQ0</accession>
<sequence length="590" mass="61337">MTTGTLPASARGTPAGPGPAPPGGAERADHYERLLGDPDDARNPHGRAALLAADDRRETPAATEALLARAGLAAEFVPRELGGRLTRPDVLARVLRPLFRRDVALGFGFGITALFGASAVWAAGDDGQRAEVAGRLLRGGAGRVTILHHELAHANAILRDEFSARSAPGGGFVVDGRKDVVINAGRADTFVMYARTATAAGPRSHSVLLLDAAELPAGALRRLPRAATTGMRGSSFSGLAFDGCPVPARALVGETGDGVSLALRTYQVNRCLIPGTVVAGVDSVLRLAVRAATRGRDGGLPARRWHTVLAGVFADLLACDSMAVTGLRALSLLPDDAHLIAAAAKLTVPDLLRENLEELSTVLGALGHDRGPLYGGFQKLVRDLPVAGLGHAGTAACLAVLVPQLPALARRSWLRTDEPPGRLFLPEAPLPAFDYRRLSVLGGEDVLVASLVGSAERIGALRPAGPAWAALADLAESFVTEVRALRAQCAALPEAARSALVDPRACMLAERHGLVLAAAACLGVWLGQDGTGSFLDDPAWAVLALSRIGRRLGVPVPELPDGVTATVLGELLARHREGRSFDLYDAPLAG</sequence>
<evidence type="ECO:0000313" key="2">
    <source>
        <dbReference type="Proteomes" id="UP001565447"/>
    </source>
</evidence>
<keyword evidence="2" id="KW-1185">Reference proteome</keyword>
<dbReference type="EMBL" id="JBGCBD010000001">
    <property type="protein sequence ID" value="MEY9809831.1"/>
    <property type="molecule type" value="Genomic_DNA"/>
</dbReference>
<comment type="caution">
    <text evidence="1">The sequence shown here is derived from an EMBL/GenBank/DDBJ whole genome shotgun (WGS) entry which is preliminary data.</text>
</comment>
<evidence type="ECO:0000313" key="1">
    <source>
        <dbReference type="EMBL" id="MEY9809831.1"/>
    </source>
</evidence>
<gene>
    <name evidence="1" type="ORF">RKD21_000088</name>
</gene>